<name>A0A7L3FA87_9GRUI</name>
<keyword evidence="3" id="KW-1003">Cell membrane</keyword>
<feature type="disulfide bond" evidence="17">
    <location>
        <begin position="167"/>
        <end position="193"/>
    </location>
</feature>
<dbReference type="InterPro" id="IPR000772">
    <property type="entry name" value="Ricin_B_lectin"/>
</dbReference>
<dbReference type="InterPro" id="IPR035992">
    <property type="entry name" value="Ricin_B-like_lectins"/>
</dbReference>
<dbReference type="PROSITE" id="PS50231">
    <property type="entry name" value="RICIN_B_LECTIN"/>
    <property type="match status" value="1"/>
</dbReference>
<dbReference type="PROSITE" id="PS50041">
    <property type="entry name" value="C_TYPE_LECTIN_2"/>
    <property type="match status" value="8"/>
</dbReference>
<evidence type="ECO:0000259" key="20">
    <source>
        <dbReference type="PROSITE" id="PS50041"/>
    </source>
</evidence>
<dbReference type="SMART" id="SM00034">
    <property type="entry name" value="CLECT"/>
    <property type="match status" value="8"/>
</dbReference>
<evidence type="ECO:0000256" key="10">
    <source>
        <dbReference type="ARBA" id="ARBA00022837"/>
    </source>
</evidence>
<keyword evidence="9" id="KW-0967">Endosome</keyword>
<evidence type="ECO:0000256" key="6">
    <source>
        <dbReference type="ARBA" id="ARBA00022729"/>
    </source>
</evidence>
<evidence type="ECO:0000256" key="15">
    <source>
        <dbReference type="ARBA" id="ARBA00023180"/>
    </source>
</evidence>
<feature type="domain" description="C-type lectin" evidence="20">
    <location>
        <begin position="229"/>
        <end position="340"/>
    </location>
</feature>
<dbReference type="Pfam" id="PF00059">
    <property type="entry name" value="Lectin_C"/>
    <property type="match status" value="8"/>
</dbReference>
<dbReference type="InterPro" id="IPR036943">
    <property type="entry name" value="FN_type2_sf"/>
</dbReference>
<keyword evidence="8" id="KW-0677">Repeat</keyword>
<reference evidence="22 23" key="1">
    <citation type="submission" date="2019-09" db="EMBL/GenBank/DDBJ databases">
        <title>Bird 10,000 Genomes (B10K) Project - Family phase.</title>
        <authorList>
            <person name="Zhang G."/>
        </authorList>
    </citation>
    <scope>NUCLEOTIDE SEQUENCE [LARGE SCALE GENOMIC DNA]</scope>
    <source>
        <strain evidence="22">B10K-DU-011-47</strain>
        <tissue evidence="22">Mixed tissue sample</tissue>
    </source>
</reference>
<evidence type="ECO:0000256" key="16">
    <source>
        <dbReference type="ARBA" id="ARBA00071860"/>
    </source>
</evidence>
<dbReference type="GO" id="GO:0005886">
    <property type="term" value="C:plasma membrane"/>
    <property type="evidence" value="ECO:0007669"/>
    <property type="project" value="UniProtKB-SubCell"/>
</dbReference>
<dbReference type="FunFam" id="3.10.100.10:FF:000031">
    <property type="entry name" value="macrophage mannose receptor 1"/>
    <property type="match status" value="1"/>
</dbReference>
<dbReference type="InterPro" id="IPR050111">
    <property type="entry name" value="C-type_lectin/snaclec_domain"/>
</dbReference>
<feature type="non-terminal residue" evidence="22">
    <location>
        <position position="1"/>
    </location>
</feature>
<dbReference type="PROSITE" id="PS51092">
    <property type="entry name" value="FN2_2"/>
    <property type="match status" value="1"/>
</dbReference>
<dbReference type="InterPro" id="IPR016186">
    <property type="entry name" value="C-type_lectin-like/link_sf"/>
</dbReference>
<evidence type="ECO:0000256" key="9">
    <source>
        <dbReference type="ARBA" id="ARBA00022753"/>
    </source>
</evidence>
<evidence type="ECO:0000256" key="12">
    <source>
        <dbReference type="ARBA" id="ARBA00023136"/>
    </source>
</evidence>
<dbReference type="GO" id="GO:0010008">
    <property type="term" value="C:endosome membrane"/>
    <property type="evidence" value="ECO:0007669"/>
    <property type="project" value="UniProtKB-SubCell"/>
</dbReference>
<dbReference type="FunFam" id="3.10.100.10:FF:000027">
    <property type="entry name" value="Mannose receptor, C type 1"/>
    <property type="match status" value="1"/>
</dbReference>
<evidence type="ECO:0000256" key="5">
    <source>
        <dbReference type="ARBA" id="ARBA00022692"/>
    </source>
</evidence>
<dbReference type="PRINTS" id="PR00013">
    <property type="entry name" value="FNTYPEII"/>
</dbReference>
<feature type="domain" description="C-type lectin" evidence="20">
    <location>
        <begin position="509"/>
        <end position="624"/>
    </location>
</feature>
<evidence type="ECO:0000256" key="4">
    <source>
        <dbReference type="ARBA" id="ARBA00022583"/>
    </source>
</evidence>
<dbReference type="CDD" id="cd00062">
    <property type="entry name" value="FN2"/>
    <property type="match status" value="1"/>
</dbReference>
<feature type="non-terminal residue" evidence="22">
    <location>
        <position position="1446"/>
    </location>
</feature>
<evidence type="ECO:0000313" key="23">
    <source>
        <dbReference type="Proteomes" id="UP000557426"/>
    </source>
</evidence>
<dbReference type="FunFam" id="3.10.100.10:FF:000016">
    <property type="entry name" value="macrophage mannose receptor 1"/>
    <property type="match status" value="1"/>
</dbReference>
<evidence type="ECO:0000256" key="19">
    <source>
        <dbReference type="SAM" id="SignalP"/>
    </source>
</evidence>
<dbReference type="SUPFAM" id="SSF56436">
    <property type="entry name" value="C-type lectin-like"/>
    <property type="match status" value="8"/>
</dbReference>
<feature type="domain" description="C-type lectin" evidence="20">
    <location>
        <begin position="1091"/>
        <end position="1202"/>
    </location>
</feature>
<evidence type="ECO:0000256" key="18">
    <source>
        <dbReference type="SAM" id="Phobius"/>
    </source>
</evidence>
<evidence type="ECO:0000256" key="2">
    <source>
        <dbReference type="ARBA" id="ARBA00004530"/>
    </source>
</evidence>
<feature type="domain" description="C-type lectin" evidence="20">
    <location>
        <begin position="368"/>
        <end position="484"/>
    </location>
</feature>
<dbReference type="GO" id="GO:0005537">
    <property type="term" value="F:D-mannose binding"/>
    <property type="evidence" value="ECO:0007669"/>
    <property type="project" value="UniProtKB-ARBA"/>
</dbReference>
<dbReference type="Pfam" id="PF00040">
    <property type="entry name" value="fn2"/>
    <property type="match status" value="1"/>
</dbReference>
<keyword evidence="5 18" id="KW-0812">Transmembrane</keyword>
<keyword evidence="15" id="KW-0325">Glycoprotein</keyword>
<dbReference type="PROSITE" id="PS00615">
    <property type="entry name" value="C_TYPE_LECTIN_1"/>
    <property type="match status" value="5"/>
</dbReference>
<dbReference type="SMART" id="SM00059">
    <property type="entry name" value="FN2"/>
    <property type="match status" value="1"/>
</dbReference>
<dbReference type="InterPro" id="IPR000562">
    <property type="entry name" value="FN_type2_dom"/>
</dbReference>
<keyword evidence="7" id="KW-0430">Lectin</keyword>
<dbReference type="FunFam" id="3.10.100.10:FF:000025">
    <property type="entry name" value="Mannose receptor C-type 1"/>
    <property type="match status" value="1"/>
</dbReference>
<dbReference type="FunFam" id="3.10.100.10:FF:000022">
    <property type="entry name" value="Mannose receptor C-type 1"/>
    <property type="match status" value="1"/>
</dbReference>
<evidence type="ECO:0000256" key="8">
    <source>
        <dbReference type="ARBA" id="ARBA00022737"/>
    </source>
</evidence>
<organism evidence="22 23">
    <name type="scientific">Zapornia atra</name>
    <name type="common">Henderson crake</name>
    <dbReference type="NCBI Taxonomy" id="2585822"/>
    <lineage>
        <taxon>Eukaryota</taxon>
        <taxon>Metazoa</taxon>
        <taxon>Chordata</taxon>
        <taxon>Craniata</taxon>
        <taxon>Vertebrata</taxon>
        <taxon>Euteleostomi</taxon>
        <taxon>Archelosauria</taxon>
        <taxon>Archosauria</taxon>
        <taxon>Dinosauria</taxon>
        <taxon>Saurischia</taxon>
        <taxon>Theropoda</taxon>
        <taxon>Coelurosauria</taxon>
        <taxon>Aves</taxon>
        <taxon>Neognathae</taxon>
        <taxon>Neoaves</taxon>
        <taxon>Gruiformes</taxon>
        <taxon>Rallidae</taxon>
        <taxon>Zapornia</taxon>
    </lineage>
</organism>
<dbReference type="Pfam" id="PF24562">
    <property type="entry name" value="CysR_MRC2_N"/>
    <property type="match status" value="1"/>
</dbReference>
<keyword evidence="12 18" id="KW-0472">Membrane</keyword>
<proteinExistence type="predicted"/>
<evidence type="ECO:0000256" key="7">
    <source>
        <dbReference type="ARBA" id="ARBA00022734"/>
    </source>
</evidence>
<dbReference type="InterPro" id="IPR016187">
    <property type="entry name" value="CTDL_fold"/>
</dbReference>
<dbReference type="FunFam" id="3.10.100.10:FF:000030">
    <property type="entry name" value="Mannose receptor C-type 1"/>
    <property type="match status" value="1"/>
</dbReference>
<dbReference type="Gene3D" id="2.80.10.50">
    <property type="match status" value="1"/>
</dbReference>
<keyword evidence="6 19" id="KW-0732">Signal</keyword>
<dbReference type="InterPro" id="IPR018378">
    <property type="entry name" value="C-type_lectin_CS"/>
</dbReference>
<keyword evidence="4" id="KW-0254">Endocytosis</keyword>
<protein>
    <recommendedName>
        <fullName evidence="16">Macrophage mannose receptor 1</fullName>
    </recommendedName>
</protein>
<keyword evidence="14" id="KW-0675">Receptor</keyword>
<dbReference type="CDD" id="cd23407">
    <property type="entry name" value="beta-trefoil_Ricin_MRC1"/>
    <property type="match status" value="1"/>
</dbReference>
<evidence type="ECO:0000259" key="21">
    <source>
        <dbReference type="PROSITE" id="PS51092"/>
    </source>
</evidence>
<evidence type="ECO:0000256" key="17">
    <source>
        <dbReference type="PROSITE-ProRule" id="PRU00479"/>
    </source>
</evidence>
<dbReference type="FunFam" id="2.10.10.10:FF:000001">
    <property type="entry name" value="Fibronectin 1a isoform 1"/>
    <property type="match status" value="1"/>
</dbReference>
<dbReference type="SUPFAM" id="SSF50370">
    <property type="entry name" value="Ricin B-like lectins"/>
    <property type="match status" value="1"/>
</dbReference>
<keyword evidence="10" id="KW-0106">Calcium</keyword>
<evidence type="ECO:0000256" key="13">
    <source>
        <dbReference type="ARBA" id="ARBA00023157"/>
    </source>
</evidence>
<comment type="caution">
    <text evidence="22">The sequence shown here is derived from an EMBL/GenBank/DDBJ whole genome shotgun (WGS) entry which is preliminary data.</text>
</comment>
<dbReference type="FunFam" id="3.10.100.10:FF:000014">
    <property type="entry name" value="Macrophage mannose receptor 1"/>
    <property type="match status" value="1"/>
</dbReference>
<dbReference type="Gene3D" id="3.10.100.10">
    <property type="entry name" value="Mannose-Binding Protein A, subunit A"/>
    <property type="match status" value="8"/>
</dbReference>
<dbReference type="EMBL" id="VZTU01010701">
    <property type="protein sequence ID" value="NXT77119.1"/>
    <property type="molecule type" value="Genomic_DNA"/>
</dbReference>
<feature type="transmembrane region" description="Helical" evidence="18">
    <location>
        <begin position="1382"/>
        <end position="1402"/>
    </location>
</feature>
<evidence type="ECO:0000256" key="3">
    <source>
        <dbReference type="ARBA" id="ARBA00022475"/>
    </source>
</evidence>
<keyword evidence="13 17" id="KW-1015">Disulfide bond</keyword>
<dbReference type="Proteomes" id="UP000557426">
    <property type="component" value="Unassembled WGS sequence"/>
</dbReference>
<feature type="domain" description="Fibronectin type-II" evidence="21">
    <location>
        <begin position="162"/>
        <end position="210"/>
    </location>
</feature>
<feature type="chain" id="PRO_5029567873" description="Macrophage mannose receptor 1" evidence="19">
    <location>
        <begin position="17"/>
        <end position="1446"/>
    </location>
</feature>
<evidence type="ECO:0000313" key="22">
    <source>
        <dbReference type="EMBL" id="NXT77119.1"/>
    </source>
</evidence>
<comment type="subcellular location">
    <subcellularLocation>
        <location evidence="1">Cell membrane</location>
        <topology evidence="1">Single-pass type I membrane protein</topology>
    </subcellularLocation>
    <subcellularLocation>
        <location evidence="2">Endosome membrane</location>
        <topology evidence="2">Single-pass type I membrane protein</topology>
    </subcellularLocation>
</comment>
<dbReference type="GO" id="GO:0006897">
    <property type="term" value="P:endocytosis"/>
    <property type="evidence" value="ECO:0007669"/>
    <property type="project" value="UniProtKB-KW"/>
</dbReference>
<dbReference type="SMART" id="SM00458">
    <property type="entry name" value="RICIN"/>
    <property type="match status" value="1"/>
</dbReference>
<keyword evidence="11 18" id="KW-1133">Transmembrane helix</keyword>
<gene>
    <name evidence="22" type="primary">Mrc1_1</name>
    <name evidence="22" type="ORF">ZAPATR_R04308</name>
</gene>
<evidence type="ECO:0000256" key="11">
    <source>
        <dbReference type="ARBA" id="ARBA00022989"/>
    </source>
</evidence>
<keyword evidence="23" id="KW-1185">Reference proteome</keyword>
<evidence type="ECO:0000256" key="14">
    <source>
        <dbReference type="ARBA" id="ARBA00023170"/>
    </source>
</evidence>
<dbReference type="InterPro" id="IPR001304">
    <property type="entry name" value="C-type_lectin-like"/>
</dbReference>
<dbReference type="PANTHER" id="PTHR22803">
    <property type="entry name" value="MANNOSE, PHOSPHOLIPASE, LECTIN RECEPTOR RELATED"/>
    <property type="match status" value="1"/>
</dbReference>
<feature type="disulfide bond" evidence="17">
    <location>
        <begin position="181"/>
        <end position="208"/>
    </location>
</feature>
<dbReference type="GO" id="GO:0031012">
    <property type="term" value="C:extracellular matrix"/>
    <property type="evidence" value="ECO:0007669"/>
    <property type="project" value="UniProtKB-ARBA"/>
</dbReference>
<dbReference type="FunFam" id="3.10.100.10:FF:000023">
    <property type="entry name" value="Macrophage mannose receptor 1"/>
    <property type="match status" value="1"/>
</dbReference>
<dbReference type="CDD" id="cd00037">
    <property type="entry name" value="CLECT"/>
    <property type="match status" value="8"/>
</dbReference>
<feature type="signal peptide" evidence="19">
    <location>
        <begin position="1"/>
        <end position="16"/>
    </location>
</feature>
<evidence type="ECO:0000256" key="1">
    <source>
        <dbReference type="ARBA" id="ARBA00004251"/>
    </source>
</evidence>
<feature type="domain" description="C-type lectin" evidence="20">
    <location>
        <begin position="947"/>
        <end position="1069"/>
    </location>
</feature>
<feature type="domain" description="C-type lectin" evidence="20">
    <location>
        <begin position="803"/>
        <end position="919"/>
    </location>
</feature>
<dbReference type="FunFam" id="2.80.10.50:FF:000032">
    <property type="entry name" value="macrophage mannose receptor 1"/>
    <property type="match status" value="1"/>
</dbReference>
<feature type="domain" description="C-type lectin" evidence="20">
    <location>
        <begin position="653"/>
        <end position="774"/>
    </location>
</feature>
<dbReference type="Gene3D" id="2.10.10.10">
    <property type="entry name" value="Fibronectin, type II, collagen-binding"/>
    <property type="match status" value="1"/>
</dbReference>
<sequence length="1446" mass="164132">MAVYLLLIFLFSFSTSLQMFDSGIFPIYNEDSKLCAQAQNSSSVITTDCDEHNEFQKFRWVSATHLLSVALKLCLGVLSKDDRAAITLESCNRTNELQWWECRNEMLATHSKDLFFNYGKGKGKKIMLSKLSGKGSRWKIYGTTDNVCSQRYEDIYTLGGNAFGAPCVFPFKFNGKWYAECIPRSESPGSLWCATSSDFDKDQLFGNCPLKDTIHSDLWKTNPMTETQYQINSESLLTWHQARKSCQQQNAELLSVTDLREEMYLLGLTSHLGVYAKLWIGLFSALNSGWQWSGGSPFRYLNWAPGNPSVESGKLCGTFQGRNGKWENHMCDRKLGYICQKRNSSLDSSTIASGDLKPSKCSREWVPYAGHCYRIYRIPKIWKEAQSSCRKEDGELASIHNIEEYSFTVSQLGYKPDDELWIGLNDFAVQMYFEWSDGTPVTYAKWHHGEPTPTRSKAGCIVMKGEDGSWADSACEVKLGYVCKRKVLAEESEEAEVTYPGCQKGWMKHGFYCYSVGQLSATFSEAKKICEENKGYLATVTDRYEQAFLTSVIGFNPAKYFWIGFSDVEEQGTFKWTTGDAVTFTHWNAGMPGRESGCVAMVTGTSAGLWDILNCEEKNMFLCKQLVEGVTPPPLPATTPLPSCPEGWQSTPQSSHCFKIFQVEREKMQTWFGARDFCRAIGGDLACIHSEEEQKLIADLNRDYVRLSYWMGLSALDSDSGFIWSDGSPVNFEKWEHGEPNNYDGNENCGVFNGYSNMNWNDLFCEHMQSYVCQIKKGASLKPEPTSTFNYEYIVSEDDWIIYNHKEYYFSKEAMPMEKARDFCKKNGGDLAVIENETEKNFLWKYVFYKDWGNNFYIGLSVSLDKTFQWMDGTPVNYVAWAPNEPNFANNDENCVVMYTHTGTWNDLNCGSIELFICERLNSTVRPTVAPTSPPPKGGCPEDWVLFDNKCFEVFGLNENDTLTWHAARNNCINFGGNLATIQKKETQAFLMSLLKNAAADAWIGLNDINEEHTYLWTDGSPVYYTNWAKGSRSYYSKDDCVFLLKNPIEQAGKWKDEDCKASKSYICQKNSDPKLQNSQPIVPMFGFNNYGDDRYAVINKKMSWEEAQKNCREQFAELASILDPYAESHLWLQILKHGEPVWIGLNGNTTRGHYIWSDRRFNNYYNWARGEPEENTACVYLDLDGFWKTASCNETFFSLCKQSDELIPTEPPELPGKCPEPKPGISWIPFRGHCYNVHIDSEESWSDASLTCSQMGASLVSIEDSAEMNFLLIYLSPFAFDLTHVWIGLFSNIDGEWLWIDRSPVEYVNWGKGQPTASNVKHCVKMDLSSGTWSNSYCSVEDHFICKLPKITEVEPTHDSSVNKASKHEAAASSANTSGGMIVILIFLLLTGIGLTFYYFIKKRRDRQTITASFDSAIYCGDADPGTHESNCLVTNIEQNEQASV</sequence>
<feature type="domain" description="C-type lectin" evidence="20">
    <location>
        <begin position="1231"/>
        <end position="1348"/>
    </location>
</feature>
<accession>A0A7L3FA87</accession>